<evidence type="ECO:0000256" key="1">
    <source>
        <dbReference type="SAM" id="MobiDB-lite"/>
    </source>
</evidence>
<name>A0A1G4B4H3_9PEZI</name>
<feature type="compositionally biased region" description="Low complexity" evidence="1">
    <location>
        <begin position="199"/>
        <end position="208"/>
    </location>
</feature>
<dbReference type="AlphaFoldDB" id="A0A1G4B4H3"/>
<feature type="region of interest" description="Disordered" evidence="1">
    <location>
        <begin position="313"/>
        <end position="358"/>
    </location>
</feature>
<evidence type="ECO:0000313" key="3">
    <source>
        <dbReference type="Proteomes" id="UP000176998"/>
    </source>
</evidence>
<gene>
    <name evidence="2" type="ORF">CORC01_08464</name>
</gene>
<evidence type="ECO:0000313" key="2">
    <source>
        <dbReference type="EMBL" id="OHE96246.1"/>
    </source>
</evidence>
<feature type="region of interest" description="Disordered" evidence="1">
    <location>
        <begin position="1"/>
        <end position="64"/>
    </location>
</feature>
<dbReference type="EMBL" id="MJBS01000072">
    <property type="protein sequence ID" value="OHE96246.1"/>
    <property type="molecule type" value="Genomic_DNA"/>
</dbReference>
<protein>
    <submittedName>
        <fullName evidence="2">Uncharacterized protein</fullName>
    </submittedName>
</protein>
<dbReference type="GeneID" id="34561604"/>
<proteinExistence type="predicted"/>
<feature type="region of interest" description="Disordered" evidence="1">
    <location>
        <begin position="247"/>
        <end position="300"/>
    </location>
</feature>
<organism evidence="2 3">
    <name type="scientific">Colletotrichum orchidophilum</name>
    <dbReference type="NCBI Taxonomy" id="1209926"/>
    <lineage>
        <taxon>Eukaryota</taxon>
        <taxon>Fungi</taxon>
        <taxon>Dikarya</taxon>
        <taxon>Ascomycota</taxon>
        <taxon>Pezizomycotina</taxon>
        <taxon>Sordariomycetes</taxon>
        <taxon>Hypocreomycetidae</taxon>
        <taxon>Glomerellales</taxon>
        <taxon>Glomerellaceae</taxon>
        <taxon>Colletotrichum</taxon>
    </lineage>
</organism>
<reference evidence="2 3" key="1">
    <citation type="submission" date="2016-09" db="EMBL/GenBank/DDBJ databases">
        <authorList>
            <person name="Capua I."/>
            <person name="De Benedictis P."/>
            <person name="Joannis T."/>
            <person name="Lombin L.H."/>
            <person name="Cattoli G."/>
        </authorList>
    </citation>
    <scope>NUCLEOTIDE SEQUENCE [LARGE SCALE GENOMIC DNA]</scope>
    <source>
        <strain evidence="2 3">IMI 309357</strain>
    </source>
</reference>
<feature type="compositionally biased region" description="Polar residues" evidence="1">
    <location>
        <begin position="209"/>
        <end position="222"/>
    </location>
</feature>
<feature type="region of interest" description="Disordered" evidence="1">
    <location>
        <begin position="404"/>
        <end position="425"/>
    </location>
</feature>
<dbReference type="RefSeq" id="XP_022473406.1">
    <property type="nucleotide sequence ID" value="XM_022620094.1"/>
</dbReference>
<dbReference type="STRING" id="1209926.A0A1G4B4H3"/>
<dbReference type="OrthoDB" id="4848429at2759"/>
<accession>A0A1G4B4H3</accession>
<feature type="compositionally biased region" description="Basic and acidic residues" evidence="1">
    <location>
        <begin position="46"/>
        <end position="62"/>
    </location>
</feature>
<keyword evidence="3" id="KW-1185">Reference proteome</keyword>
<feature type="compositionally biased region" description="Low complexity" evidence="1">
    <location>
        <begin position="320"/>
        <end position="343"/>
    </location>
</feature>
<feature type="region of interest" description="Disordered" evidence="1">
    <location>
        <begin position="182"/>
        <end position="231"/>
    </location>
</feature>
<comment type="caution">
    <text evidence="2">The sequence shown here is derived from an EMBL/GenBank/DDBJ whole genome shotgun (WGS) entry which is preliminary data.</text>
</comment>
<feature type="region of interest" description="Disordered" evidence="1">
    <location>
        <begin position="85"/>
        <end position="110"/>
    </location>
</feature>
<dbReference type="Proteomes" id="UP000176998">
    <property type="component" value="Unassembled WGS sequence"/>
</dbReference>
<sequence length="583" mass="62766">MSSKHERNNGEWSGPRRLPSVREKLSGFVRRGREKAKKTTMSVLGESRHERPSLDESMKDSPRVQVQDFGTSSLEIDLQSLEAFRMAPPEPAKQAGQQKQVKKTSSRTSSMTPIADMFARKATTAALATIDIRSLNKSSPSLLTSAAASKPAEARRPGQAPLLRAAAPSSAASVIIINNGSTGQAQSHTSKPWPPPETPRTAAAPIRTQFSSTASASNQSNRAPLHEPPRRAAFVPAYVPSRAAPITTPAEPVTRPHQQNADAVARQQRLSHNTDKRHSTPTGMPSLPTTTTTTTTTALAPNKLLLAEIVQTDRRRSWQPAPTSVPSASGTPTSSGPPSASAPWRDRDLGSSRKASSRIASDRLAWIRELEDGRKKKSTINGDLPVLRTMQGGVADKLAKFESQRQQQQQQQQVPLTRSNSTRSRISSVADTTFSSYNGPATARSSLDTCRTSSVFSHYDDSFREKMEFIAGAANRAADDEIEEKPVLAKVTSAFVPVEKVDGIAGHATRAADDRIEDKPALTDAMPAVVPVAEKVDVTTVHASLAPADDENEKTPALPEVTSTFVSVGKMIKPTCVIKPQPV</sequence>